<sequence>MEIGRLNNKVVKIENYQSTFILLNMDHNLFRFDFVNKKEFNLQTGEHNKLQYFEKHALLIDYSENLITTFINSKPDNPEIFIKDIENAINEVTLGWRSWKNYITENNFFTFETFKKNIADGSGKLSYAPFSITQNILNVCNKHNVSITAFDNQLKRENFKLIIIGKSYLIAKDFKFHEQ</sequence>
<evidence type="ECO:0000313" key="1">
    <source>
        <dbReference type="EMBL" id="SDK63670.1"/>
    </source>
</evidence>
<name>A0A1G9DIL6_9FLAO</name>
<proteinExistence type="predicted"/>
<dbReference type="Proteomes" id="UP000199580">
    <property type="component" value="Unassembled WGS sequence"/>
</dbReference>
<dbReference type="AlphaFoldDB" id="A0A1G9DIL6"/>
<accession>A0A1G9DIL6</accession>
<evidence type="ECO:0000313" key="2">
    <source>
        <dbReference type="Proteomes" id="UP000199580"/>
    </source>
</evidence>
<dbReference type="EMBL" id="FNEZ01000012">
    <property type="protein sequence ID" value="SDK63670.1"/>
    <property type="molecule type" value="Genomic_DNA"/>
</dbReference>
<reference evidence="1 2" key="1">
    <citation type="submission" date="2016-10" db="EMBL/GenBank/DDBJ databases">
        <authorList>
            <person name="de Groot N.N."/>
        </authorList>
    </citation>
    <scope>NUCLEOTIDE SEQUENCE [LARGE SCALE GENOMIC DNA]</scope>
    <source>
        <strain evidence="1 2">CGMCC 1.10076</strain>
    </source>
</reference>
<gene>
    <name evidence="1" type="ORF">SAMN04487935_3826</name>
</gene>
<protein>
    <submittedName>
        <fullName evidence="1">Uncharacterized protein</fullName>
    </submittedName>
</protein>
<dbReference type="STRING" id="1128970.SAMN04487935_3826"/>
<keyword evidence="2" id="KW-1185">Reference proteome</keyword>
<organism evidence="1 2">
    <name type="scientific">Flavobacterium noncentrifugens</name>
    <dbReference type="NCBI Taxonomy" id="1128970"/>
    <lineage>
        <taxon>Bacteria</taxon>
        <taxon>Pseudomonadati</taxon>
        <taxon>Bacteroidota</taxon>
        <taxon>Flavobacteriia</taxon>
        <taxon>Flavobacteriales</taxon>
        <taxon>Flavobacteriaceae</taxon>
        <taxon>Flavobacterium</taxon>
    </lineage>
</organism>